<dbReference type="InterPro" id="IPR021109">
    <property type="entry name" value="Peptidase_aspartic_dom_sf"/>
</dbReference>
<dbReference type="EMBL" id="JAEMHM010000012">
    <property type="protein sequence ID" value="MBJ6726046.1"/>
    <property type="molecule type" value="Genomic_DNA"/>
</dbReference>
<dbReference type="InterPro" id="IPR034122">
    <property type="entry name" value="Retropepsin-like_bacterial"/>
</dbReference>
<evidence type="ECO:0000313" key="4">
    <source>
        <dbReference type="Proteomes" id="UP000636888"/>
    </source>
</evidence>
<evidence type="ECO:0000313" key="3">
    <source>
        <dbReference type="EMBL" id="MBJ6726046.1"/>
    </source>
</evidence>
<feature type="transmembrane region" description="Helical" evidence="2">
    <location>
        <begin position="125"/>
        <end position="144"/>
    </location>
</feature>
<dbReference type="CDD" id="cd05483">
    <property type="entry name" value="retropepsin_like_bacteria"/>
    <property type="match status" value="1"/>
</dbReference>
<name>A0A8J7LZ99_9BACT</name>
<dbReference type="SUPFAM" id="SSF50630">
    <property type="entry name" value="Acid proteases"/>
    <property type="match status" value="1"/>
</dbReference>
<keyword evidence="2" id="KW-0812">Transmembrane</keyword>
<proteinExistence type="predicted"/>
<sequence>MEFRRLCENHKGQLAAALGAAESPSHRADILVHALYAFSTELLPLLGRPGRSEEYLRRQEAALDLVSFLGLALVKCGDRRGTAVLVEVGEGCVDPLLKKKFEVYAQELLAKSAPAPAVAPVRRPLLLAILVCTLVLLSAGAFWVRHQGRPIPKSHAEEWAAPDTVFEPPALPLLPKAGRPVGREARVESEPELPEVHAPGADPAPPAARTTKVRVVNDQILVPVTLKSGAESIAVDLVLDTGATRTAVFDTVAARLKLDLHTARAARSELADGRVIPSAIVRIDAINVGPFSHAGFDVEVFPYSGGETPHLGLLGMDFLGKHRYQLDLENGLIHWL</sequence>
<dbReference type="RefSeq" id="WP_199384940.1">
    <property type="nucleotide sequence ID" value="NZ_JAEMHM010000012.1"/>
</dbReference>
<dbReference type="Gene3D" id="2.40.70.10">
    <property type="entry name" value="Acid Proteases"/>
    <property type="match status" value="1"/>
</dbReference>
<keyword evidence="3" id="KW-0645">Protease</keyword>
<keyword evidence="4" id="KW-1185">Reference proteome</keyword>
<dbReference type="GO" id="GO:0006508">
    <property type="term" value="P:proteolysis"/>
    <property type="evidence" value="ECO:0007669"/>
    <property type="project" value="UniProtKB-KW"/>
</dbReference>
<organism evidence="3 4">
    <name type="scientific">Geomesophilobacter sediminis</name>
    <dbReference type="NCBI Taxonomy" id="2798584"/>
    <lineage>
        <taxon>Bacteria</taxon>
        <taxon>Pseudomonadati</taxon>
        <taxon>Thermodesulfobacteriota</taxon>
        <taxon>Desulfuromonadia</taxon>
        <taxon>Geobacterales</taxon>
        <taxon>Geobacteraceae</taxon>
        <taxon>Geomesophilobacter</taxon>
    </lineage>
</organism>
<dbReference type="AlphaFoldDB" id="A0A8J7LZ99"/>
<keyword evidence="3" id="KW-0378">Hydrolase</keyword>
<keyword evidence="2" id="KW-1133">Transmembrane helix</keyword>
<evidence type="ECO:0000256" key="2">
    <source>
        <dbReference type="SAM" id="Phobius"/>
    </source>
</evidence>
<dbReference type="GO" id="GO:0008233">
    <property type="term" value="F:peptidase activity"/>
    <property type="evidence" value="ECO:0007669"/>
    <property type="project" value="UniProtKB-KW"/>
</dbReference>
<comment type="caution">
    <text evidence="3">The sequence shown here is derived from an EMBL/GenBank/DDBJ whole genome shotgun (WGS) entry which is preliminary data.</text>
</comment>
<protein>
    <submittedName>
        <fullName evidence="3">Clan AA aspartic protease</fullName>
    </submittedName>
</protein>
<accession>A0A8J7LZ99</accession>
<feature type="region of interest" description="Disordered" evidence="1">
    <location>
        <begin position="178"/>
        <end position="207"/>
    </location>
</feature>
<dbReference type="Proteomes" id="UP000636888">
    <property type="component" value="Unassembled WGS sequence"/>
</dbReference>
<dbReference type="Pfam" id="PF13650">
    <property type="entry name" value="Asp_protease_2"/>
    <property type="match status" value="1"/>
</dbReference>
<keyword evidence="2" id="KW-0472">Membrane</keyword>
<evidence type="ECO:0000256" key="1">
    <source>
        <dbReference type="SAM" id="MobiDB-lite"/>
    </source>
</evidence>
<reference evidence="3" key="1">
    <citation type="submission" date="2020-12" db="EMBL/GenBank/DDBJ databases">
        <title>Geomonas sp. Red875, isolated from river sediment.</title>
        <authorList>
            <person name="Xu Z."/>
            <person name="Zhang Z."/>
            <person name="Masuda Y."/>
            <person name="Itoh H."/>
            <person name="Senoo K."/>
        </authorList>
    </citation>
    <scope>NUCLEOTIDE SEQUENCE</scope>
    <source>
        <strain evidence="3">Red875</strain>
    </source>
</reference>
<gene>
    <name evidence="3" type="ORF">JFN93_15115</name>
</gene>